<dbReference type="InterPro" id="IPR017441">
    <property type="entry name" value="Protein_kinase_ATP_BS"/>
</dbReference>
<dbReference type="InterPro" id="IPR001245">
    <property type="entry name" value="Ser-Thr/Tyr_kinase_cat_dom"/>
</dbReference>
<dbReference type="SUPFAM" id="SSF52058">
    <property type="entry name" value="L domain-like"/>
    <property type="match status" value="1"/>
</dbReference>
<keyword evidence="21" id="KW-1185">Reference proteome</keyword>
<name>A0A9R0KDL3_SPIOL</name>
<dbReference type="GeneID" id="110805666"/>
<dbReference type="FunFam" id="3.80.10.10:FF:000363">
    <property type="entry name" value="Leucine-rich repeat family protein"/>
    <property type="match status" value="1"/>
</dbReference>
<dbReference type="Pfam" id="PF07714">
    <property type="entry name" value="PK_Tyr_Ser-Thr"/>
    <property type="match status" value="1"/>
</dbReference>
<dbReference type="RefSeq" id="XP_021866985.1">
    <property type="nucleotide sequence ID" value="XM_022011293.2"/>
</dbReference>
<dbReference type="AlphaFoldDB" id="A0A9R0KDL3"/>
<organism evidence="21 22">
    <name type="scientific">Spinacia oleracea</name>
    <name type="common">Spinach</name>
    <dbReference type="NCBI Taxonomy" id="3562"/>
    <lineage>
        <taxon>Eukaryota</taxon>
        <taxon>Viridiplantae</taxon>
        <taxon>Streptophyta</taxon>
        <taxon>Embryophyta</taxon>
        <taxon>Tracheophyta</taxon>
        <taxon>Spermatophyta</taxon>
        <taxon>Magnoliopsida</taxon>
        <taxon>eudicotyledons</taxon>
        <taxon>Gunneridae</taxon>
        <taxon>Pentapetalae</taxon>
        <taxon>Caryophyllales</taxon>
        <taxon>Chenopodiaceae</taxon>
        <taxon>Chenopodioideae</taxon>
        <taxon>Anserineae</taxon>
        <taxon>Spinacia</taxon>
    </lineage>
</organism>
<dbReference type="Pfam" id="PF00560">
    <property type="entry name" value="LRR_1"/>
    <property type="match status" value="4"/>
</dbReference>
<dbReference type="PROSITE" id="PS00108">
    <property type="entry name" value="PROTEIN_KINASE_ST"/>
    <property type="match status" value="1"/>
</dbReference>
<reference evidence="21" key="1">
    <citation type="journal article" date="2021" name="Nat. Commun.">
        <title>Genomic analyses provide insights into spinach domestication and the genetic basis of agronomic traits.</title>
        <authorList>
            <person name="Cai X."/>
            <person name="Sun X."/>
            <person name="Xu C."/>
            <person name="Sun H."/>
            <person name="Wang X."/>
            <person name="Ge C."/>
            <person name="Zhang Z."/>
            <person name="Wang Q."/>
            <person name="Fei Z."/>
            <person name="Jiao C."/>
            <person name="Wang Q."/>
        </authorList>
    </citation>
    <scope>NUCLEOTIDE SEQUENCE [LARGE SCALE GENOMIC DNA]</scope>
    <source>
        <strain evidence="21">cv. Varoflay</strain>
    </source>
</reference>
<dbReference type="Gene3D" id="1.10.510.10">
    <property type="entry name" value="Transferase(Phosphotransferase) domain 1"/>
    <property type="match status" value="1"/>
</dbReference>
<keyword evidence="11 16" id="KW-0067">ATP-binding</keyword>
<dbReference type="SMART" id="SM00220">
    <property type="entry name" value="S_TKc"/>
    <property type="match status" value="1"/>
</dbReference>
<evidence type="ECO:0000313" key="22">
    <source>
        <dbReference type="RefSeq" id="XP_021866985.1"/>
    </source>
</evidence>
<evidence type="ECO:0000256" key="11">
    <source>
        <dbReference type="ARBA" id="ARBA00022840"/>
    </source>
</evidence>
<dbReference type="InterPro" id="IPR008271">
    <property type="entry name" value="Ser/Thr_kinase_AS"/>
</dbReference>
<dbReference type="CDD" id="cd14066">
    <property type="entry name" value="STKc_IRAK"/>
    <property type="match status" value="1"/>
</dbReference>
<reference evidence="22" key="2">
    <citation type="submission" date="2025-08" db="UniProtKB">
        <authorList>
            <consortium name="RefSeq"/>
        </authorList>
    </citation>
    <scope>IDENTIFICATION</scope>
    <source>
        <tissue evidence="22">Leaf</tissue>
    </source>
</reference>
<keyword evidence="3" id="KW-0723">Serine/threonine-protein kinase</keyword>
<feature type="region of interest" description="Disordered" evidence="17">
    <location>
        <begin position="897"/>
        <end position="927"/>
    </location>
</feature>
<evidence type="ECO:0000256" key="16">
    <source>
        <dbReference type="PROSITE-ProRule" id="PRU10141"/>
    </source>
</evidence>
<keyword evidence="12 18" id="KW-1133">Transmembrane helix</keyword>
<keyword evidence="8" id="KW-0677">Repeat</keyword>
<keyword evidence="5" id="KW-0808">Transferase</keyword>
<evidence type="ECO:0000256" key="5">
    <source>
        <dbReference type="ARBA" id="ARBA00022679"/>
    </source>
</evidence>
<protein>
    <recommendedName>
        <fullName evidence="2">non-specific serine/threonine protein kinase</fullName>
        <ecNumber evidence="2">2.7.11.1</ecNumber>
    </recommendedName>
</protein>
<keyword evidence="14 22" id="KW-0675">Receptor</keyword>
<dbReference type="OrthoDB" id="2015206at2759"/>
<dbReference type="Gene3D" id="3.30.200.20">
    <property type="entry name" value="Phosphorylase Kinase, domain 1"/>
    <property type="match status" value="1"/>
</dbReference>
<dbReference type="PANTHER" id="PTHR45974">
    <property type="entry name" value="RECEPTOR-LIKE PROTEIN 55"/>
    <property type="match status" value="1"/>
</dbReference>
<evidence type="ECO:0000256" key="19">
    <source>
        <dbReference type="SAM" id="SignalP"/>
    </source>
</evidence>
<evidence type="ECO:0000256" key="9">
    <source>
        <dbReference type="ARBA" id="ARBA00022741"/>
    </source>
</evidence>
<evidence type="ECO:0000256" key="15">
    <source>
        <dbReference type="ARBA" id="ARBA00023180"/>
    </source>
</evidence>
<dbReference type="KEGG" id="soe:110805666"/>
<evidence type="ECO:0000256" key="3">
    <source>
        <dbReference type="ARBA" id="ARBA00022527"/>
    </source>
</evidence>
<keyword evidence="13 18" id="KW-0472">Membrane</keyword>
<dbReference type="PANTHER" id="PTHR45974:SF266">
    <property type="entry name" value="LEUCINE-RICH REPEAT RECEPTOR PROTEIN KINASE HPCA1"/>
    <property type="match status" value="1"/>
</dbReference>
<comment type="subcellular location">
    <subcellularLocation>
        <location evidence="1">Membrane</location>
        <topology evidence="1">Single-pass type I membrane protein</topology>
    </subcellularLocation>
</comment>
<evidence type="ECO:0000256" key="14">
    <source>
        <dbReference type="ARBA" id="ARBA00023170"/>
    </source>
</evidence>
<dbReference type="InterPro" id="IPR032675">
    <property type="entry name" value="LRR_dom_sf"/>
</dbReference>
<dbReference type="PROSITE" id="PS00107">
    <property type="entry name" value="PROTEIN_KINASE_ATP"/>
    <property type="match status" value="1"/>
</dbReference>
<dbReference type="FunFam" id="3.80.10.10:FF:000542">
    <property type="entry name" value="Leucine-rich repeat protein kinase family protein"/>
    <property type="match status" value="1"/>
</dbReference>
<evidence type="ECO:0000256" key="13">
    <source>
        <dbReference type="ARBA" id="ARBA00023136"/>
    </source>
</evidence>
<evidence type="ECO:0000259" key="20">
    <source>
        <dbReference type="PROSITE" id="PS50011"/>
    </source>
</evidence>
<evidence type="ECO:0000256" key="17">
    <source>
        <dbReference type="SAM" id="MobiDB-lite"/>
    </source>
</evidence>
<keyword evidence="6 18" id="KW-0812">Transmembrane</keyword>
<feature type="compositionally biased region" description="Low complexity" evidence="17">
    <location>
        <begin position="912"/>
        <end position="927"/>
    </location>
</feature>
<sequence>MNSRILVFLLFIFSYYCWVVIARTDSADLAALRSLRRQWQNTPPNWVRRDPCGRRWEGIYCHESRVIEIILPGTNLAGPLPEDILLLSELQTLDLSNNRGLTGPLPSNIGNLNNLVNLVLVGCNFSGSIPESIGSLQTLTHLFLNMNHFSGNIPHSIGNLTNLIWLDLSENQLDGTLPISNTTTPGLDMLVNANHFHLGNNRFTGEIPPRLFSSRMALRHVILNENQINGSIPETLGLVRNLTVIRLDRNSFSGSVPQNLSMLTNVTELYLSNNNLSGPIPDLTGMNHLTYVDLSNNSFEAMAIPRWFETLPNLTTLIMENTRLEGNISTTLFSGPQLQTLVLKDNQLNGTVEIPANISRNLRLLDFRNNSIDGFSSRVYNRSVMLDENPFCLRPEAAGICIAVQPSTYLNFIPLQNCAPHTCFADPVLGPDCRRPYLGNLVFRSFSFSDLENMLYYAFLTDTLHPLLASRVTIDRVCLVSSMIDTNGYLVLNIAFFPPDGDYFNRTGISTVGNVLNNHIYDSPYGPYYYIDMPYTAFPEQPKNNALIVGITVSGFVLAVLTIYAGVYAYRQKKIAQRATKLNNPFLSWNRGNVPQLDGARWFSFEDVKQCTSNFSSGSEIGVGGYGKVYKGKLVTGELVAIKRAKQGSMQGALEFKTEIELLSRVHHKNVVKLVGFCYDKGEQMLIYEYVPNGSLREALSGKSGVRLNWIKRLKVALGAARGLTYLHELADPPIIHRDIKSDNILLGNHLNAKVADFGLSIPFSDHRGQVATQVKGTLGYLDPEYYMTQILTEKSDVYSFGVVMLELVTGRMPLEKNTYIVRVVRETLKETGGVYSLVDPAIRSDTLIGTEEFVKLAMRCLQDTGDERPSMNEVLKEIEKMIEASDLNIDVESTTTSASFDVERESGNPYSSSASFDSRMSSPFLR</sequence>
<dbReference type="GO" id="GO:0005524">
    <property type="term" value="F:ATP binding"/>
    <property type="evidence" value="ECO:0007669"/>
    <property type="project" value="UniProtKB-UniRule"/>
</dbReference>
<dbReference type="InterPro" id="IPR000719">
    <property type="entry name" value="Prot_kinase_dom"/>
</dbReference>
<evidence type="ECO:0000313" key="21">
    <source>
        <dbReference type="Proteomes" id="UP000813463"/>
    </source>
</evidence>
<gene>
    <name evidence="22" type="primary">LOC110805666</name>
</gene>
<keyword evidence="15" id="KW-0325">Glycoprotein</keyword>
<feature type="binding site" evidence="16">
    <location>
        <position position="643"/>
    </location>
    <ligand>
        <name>ATP</name>
        <dbReference type="ChEBI" id="CHEBI:30616"/>
    </ligand>
</feature>
<feature type="transmembrane region" description="Helical" evidence="18">
    <location>
        <begin position="546"/>
        <end position="570"/>
    </location>
</feature>
<proteinExistence type="predicted"/>
<evidence type="ECO:0000256" key="2">
    <source>
        <dbReference type="ARBA" id="ARBA00012513"/>
    </source>
</evidence>
<dbReference type="GO" id="GO:0004674">
    <property type="term" value="F:protein serine/threonine kinase activity"/>
    <property type="evidence" value="ECO:0007669"/>
    <property type="project" value="UniProtKB-KW"/>
</dbReference>
<keyword evidence="10 22" id="KW-0418">Kinase</keyword>
<feature type="signal peptide" evidence="19">
    <location>
        <begin position="1"/>
        <end position="22"/>
    </location>
</feature>
<dbReference type="GO" id="GO:0016020">
    <property type="term" value="C:membrane"/>
    <property type="evidence" value="ECO:0007669"/>
    <property type="project" value="UniProtKB-SubCell"/>
</dbReference>
<dbReference type="InterPro" id="IPR011009">
    <property type="entry name" value="Kinase-like_dom_sf"/>
</dbReference>
<evidence type="ECO:0000256" key="18">
    <source>
        <dbReference type="SAM" id="Phobius"/>
    </source>
</evidence>
<dbReference type="EC" id="2.7.11.1" evidence="2"/>
<dbReference type="InterPro" id="IPR001611">
    <property type="entry name" value="Leu-rich_rpt"/>
</dbReference>
<evidence type="ECO:0000256" key="8">
    <source>
        <dbReference type="ARBA" id="ARBA00022737"/>
    </source>
</evidence>
<dbReference type="SUPFAM" id="SSF56112">
    <property type="entry name" value="Protein kinase-like (PK-like)"/>
    <property type="match status" value="1"/>
</dbReference>
<dbReference type="PROSITE" id="PS50011">
    <property type="entry name" value="PROTEIN_KINASE_DOM"/>
    <property type="match status" value="1"/>
</dbReference>
<accession>A0A9R0KDL3</accession>
<dbReference type="FunFam" id="3.30.200.20:FF:000328">
    <property type="entry name" value="Leucine-rich repeat protein kinase family protein"/>
    <property type="match status" value="1"/>
</dbReference>
<evidence type="ECO:0000256" key="7">
    <source>
        <dbReference type="ARBA" id="ARBA00022729"/>
    </source>
</evidence>
<dbReference type="Gene3D" id="3.80.10.10">
    <property type="entry name" value="Ribonuclease Inhibitor"/>
    <property type="match status" value="3"/>
</dbReference>
<keyword evidence="9 16" id="KW-0547">Nucleotide-binding</keyword>
<evidence type="ECO:0000256" key="4">
    <source>
        <dbReference type="ARBA" id="ARBA00022614"/>
    </source>
</evidence>
<feature type="domain" description="Protein kinase" evidence="20">
    <location>
        <begin position="615"/>
        <end position="883"/>
    </location>
</feature>
<evidence type="ECO:0000256" key="6">
    <source>
        <dbReference type="ARBA" id="ARBA00022692"/>
    </source>
</evidence>
<evidence type="ECO:0000256" key="12">
    <source>
        <dbReference type="ARBA" id="ARBA00022989"/>
    </source>
</evidence>
<feature type="chain" id="PRO_5040180443" description="non-specific serine/threonine protein kinase" evidence="19">
    <location>
        <begin position="23"/>
        <end position="927"/>
    </location>
</feature>
<evidence type="ECO:0000256" key="10">
    <source>
        <dbReference type="ARBA" id="ARBA00022777"/>
    </source>
</evidence>
<keyword evidence="4" id="KW-0433">Leucine-rich repeat</keyword>
<keyword evidence="7 19" id="KW-0732">Signal</keyword>
<dbReference type="FunFam" id="1.10.510.10:FF:000453">
    <property type="entry name" value="LRR receptor-like serine/threonine-protein kinase HSL2"/>
    <property type="match status" value="1"/>
</dbReference>
<dbReference type="Proteomes" id="UP000813463">
    <property type="component" value="Chromosome 1"/>
</dbReference>
<evidence type="ECO:0000256" key="1">
    <source>
        <dbReference type="ARBA" id="ARBA00004479"/>
    </source>
</evidence>